<evidence type="ECO:0000313" key="2">
    <source>
        <dbReference type="EMBL" id="AOV59940.1"/>
    </source>
</evidence>
<accession>A0A1D8KMQ6</accession>
<gene>
    <name evidence="2" type="ORF">P29A0810_004</name>
</gene>
<name>A0A1D8KMQ6_9CAUD</name>
<dbReference type="InterPro" id="IPR022607">
    <property type="entry name" value="Phage_T4_Gp53_baseplate_wedge"/>
</dbReference>
<proteinExistence type="predicted"/>
<reference evidence="2 3" key="1">
    <citation type="journal article" date="2016" name="Virology">
        <title>The genomic content and context of auxiliary metabolic genes in marine cyanomyoviruses.</title>
        <authorList>
            <person name="Crummett L.T."/>
            <person name="Puxty R.J."/>
            <person name="Weihe C."/>
            <person name="Marston M.F."/>
            <person name="Martiny J.B."/>
        </authorList>
    </citation>
    <scope>NUCLEOTIDE SEQUENCE [LARGE SCALE GENOMIC DNA]</scope>
    <source>
        <strain evidence="2">0810PA29</strain>
    </source>
</reference>
<protein>
    <submittedName>
        <fullName evidence="2">Baseplate wedge component</fullName>
    </submittedName>
</protein>
<feature type="region of interest" description="Disordered" evidence="1">
    <location>
        <begin position="216"/>
        <end position="290"/>
    </location>
</feature>
<evidence type="ECO:0000256" key="1">
    <source>
        <dbReference type="SAM" id="MobiDB-lite"/>
    </source>
</evidence>
<dbReference type="Proteomes" id="UP000224839">
    <property type="component" value="Segment"/>
</dbReference>
<dbReference type="Pfam" id="PF11246">
    <property type="entry name" value="Phage_gp53"/>
    <property type="match status" value="1"/>
</dbReference>
<organism evidence="2 3">
    <name type="scientific">Synechococcus phage S-CAM8</name>
    <dbReference type="NCBI Taxonomy" id="754038"/>
    <lineage>
        <taxon>Viruses</taxon>
        <taxon>Duplodnaviria</taxon>
        <taxon>Heunggongvirae</taxon>
        <taxon>Uroviricota</taxon>
        <taxon>Caudoviricetes</taxon>
        <taxon>Pantevenvirales</taxon>
        <taxon>Kyanoviridae</taxon>
        <taxon>Neritesvirus</taxon>
        <taxon>Neritesvirus scam8</taxon>
    </lineage>
</organism>
<evidence type="ECO:0000313" key="3">
    <source>
        <dbReference type="Proteomes" id="UP000224839"/>
    </source>
</evidence>
<dbReference type="EMBL" id="KU686203">
    <property type="protein sequence ID" value="AOV59940.1"/>
    <property type="molecule type" value="Genomic_DNA"/>
</dbReference>
<feature type="compositionally biased region" description="Low complexity" evidence="1">
    <location>
        <begin position="219"/>
        <end position="282"/>
    </location>
</feature>
<sequence>MAGYFSYFPNIYVGEGILSGEGFKYRLTKNLFRRLKVRDDLNKYVSTFEAYSIKEGETPSSLAYRLYDDTHLDWAILILNDVIDVYDQWPKEQNDLDNYVESIYSDVYGIHHYETNEVLYNDIVFIKEGILVNNEFRAILPDGTTKTAEESRTPITNYEHEYYLNEQKRLIVLPQPGLIDLMEEEMRTLLAYQPNIEIDDQGNKITPMSISTRFINNKSSSTGSGTTATSQSVSSFDNGPATGSVGVSTSTATTTAVTTAAASTSTATIPTTSTSSSSSSSSSGGGYGGY</sequence>